<accession>A0AAJ1U2S8</accession>
<dbReference type="PANTHER" id="PTHR38465">
    <property type="entry name" value="HTH-TYPE TRANSCRIPTIONAL REGULATOR MJ1563-RELATED"/>
    <property type="match status" value="1"/>
</dbReference>
<dbReference type="InterPro" id="IPR036388">
    <property type="entry name" value="WH-like_DNA-bd_sf"/>
</dbReference>
<dbReference type="SUPFAM" id="SSF46785">
    <property type="entry name" value="Winged helix' DNA-binding domain"/>
    <property type="match status" value="1"/>
</dbReference>
<organism evidence="5 6">
    <name type="scientific">Nocardioides zeae</name>
    <dbReference type="NCBI Taxonomy" id="1457234"/>
    <lineage>
        <taxon>Bacteria</taxon>
        <taxon>Bacillati</taxon>
        <taxon>Actinomycetota</taxon>
        <taxon>Actinomycetes</taxon>
        <taxon>Propionibacteriales</taxon>
        <taxon>Nocardioidaceae</taxon>
        <taxon>Nocardioides</taxon>
    </lineage>
</organism>
<protein>
    <recommendedName>
        <fullName evidence="7">Transcriptional regulator</fullName>
    </recommendedName>
</protein>
<dbReference type="InterPro" id="IPR052362">
    <property type="entry name" value="HTH-GbsR_regulator"/>
</dbReference>
<dbReference type="RefSeq" id="WP_307199475.1">
    <property type="nucleotide sequence ID" value="NZ_JAUTAN010000001.1"/>
</dbReference>
<gene>
    <name evidence="5" type="ORF">QE405_001382</name>
</gene>
<keyword evidence="2" id="KW-0238">DNA-binding</keyword>
<evidence type="ECO:0000313" key="6">
    <source>
        <dbReference type="Proteomes" id="UP001239215"/>
    </source>
</evidence>
<evidence type="ECO:0000256" key="2">
    <source>
        <dbReference type="ARBA" id="ARBA00023125"/>
    </source>
</evidence>
<evidence type="ECO:0008006" key="7">
    <source>
        <dbReference type="Google" id="ProtNLM"/>
    </source>
</evidence>
<evidence type="ECO:0000256" key="4">
    <source>
        <dbReference type="SAM" id="MobiDB-lite"/>
    </source>
</evidence>
<evidence type="ECO:0000256" key="3">
    <source>
        <dbReference type="ARBA" id="ARBA00023163"/>
    </source>
</evidence>
<dbReference type="Proteomes" id="UP001239215">
    <property type="component" value="Unassembled WGS sequence"/>
</dbReference>
<name>A0AAJ1U2S8_9ACTN</name>
<evidence type="ECO:0000313" key="5">
    <source>
        <dbReference type="EMBL" id="MDQ1104098.1"/>
    </source>
</evidence>
<dbReference type="AlphaFoldDB" id="A0AAJ1U2S8"/>
<dbReference type="EMBL" id="JAUTAN010000001">
    <property type="protein sequence ID" value="MDQ1104098.1"/>
    <property type="molecule type" value="Genomic_DNA"/>
</dbReference>
<dbReference type="PANTHER" id="PTHR38465:SF2">
    <property type="entry name" value="HTH-TYPE TRANSCRIPTIONAL REGULATOR MMPR5"/>
    <property type="match status" value="1"/>
</dbReference>
<keyword evidence="1" id="KW-0805">Transcription regulation</keyword>
<dbReference type="GO" id="GO:0003677">
    <property type="term" value="F:DNA binding"/>
    <property type="evidence" value="ECO:0007669"/>
    <property type="project" value="UniProtKB-KW"/>
</dbReference>
<dbReference type="InterPro" id="IPR036390">
    <property type="entry name" value="WH_DNA-bd_sf"/>
</dbReference>
<keyword evidence="3" id="KW-0804">Transcription</keyword>
<reference evidence="5" key="1">
    <citation type="submission" date="2023-07" db="EMBL/GenBank/DDBJ databases">
        <title>Functional and genomic diversity of the sorghum phyllosphere microbiome.</title>
        <authorList>
            <person name="Shade A."/>
        </authorList>
    </citation>
    <scope>NUCLEOTIDE SEQUENCE</scope>
    <source>
        <strain evidence="5">SORGH_AS_1067</strain>
    </source>
</reference>
<proteinExistence type="predicted"/>
<sequence>MTHDPDQHAFVADLASLMKRWGLPPVTGQLYAYLLLQEDPVDLDTMVLDLGASKSGLSVAARQLESWFLVRRISQPGSRRILYEVDGDIERLLKVNGVQLKRFSSTLRDGARVAQGSTQRRLTDIADLFDVYVDVSNDVLEQRRAERTGPPDPGQVAALRDTSA</sequence>
<feature type="region of interest" description="Disordered" evidence="4">
    <location>
        <begin position="144"/>
        <end position="164"/>
    </location>
</feature>
<evidence type="ECO:0000256" key="1">
    <source>
        <dbReference type="ARBA" id="ARBA00023015"/>
    </source>
</evidence>
<dbReference type="Gene3D" id="1.10.10.10">
    <property type="entry name" value="Winged helix-like DNA-binding domain superfamily/Winged helix DNA-binding domain"/>
    <property type="match status" value="1"/>
</dbReference>
<comment type="caution">
    <text evidence="5">The sequence shown here is derived from an EMBL/GenBank/DDBJ whole genome shotgun (WGS) entry which is preliminary data.</text>
</comment>